<dbReference type="SUPFAM" id="SSF102114">
    <property type="entry name" value="Radical SAM enzymes"/>
    <property type="match status" value="1"/>
</dbReference>
<gene>
    <name evidence="8" type="ORF">GF339_12120</name>
</gene>
<name>A0A9D5JWM7_9BACT</name>
<dbReference type="Pfam" id="PF02310">
    <property type="entry name" value="B12-binding"/>
    <property type="match status" value="1"/>
</dbReference>
<evidence type="ECO:0000256" key="4">
    <source>
        <dbReference type="ARBA" id="ARBA00023004"/>
    </source>
</evidence>
<keyword evidence="3" id="KW-0479">Metal-binding</keyword>
<proteinExistence type="predicted"/>
<evidence type="ECO:0000313" key="8">
    <source>
        <dbReference type="EMBL" id="MBD3325326.1"/>
    </source>
</evidence>
<dbReference type="Gene3D" id="3.40.50.280">
    <property type="entry name" value="Cobalamin-binding domain"/>
    <property type="match status" value="1"/>
</dbReference>
<dbReference type="PROSITE" id="PS51918">
    <property type="entry name" value="RADICAL_SAM"/>
    <property type="match status" value="1"/>
</dbReference>
<keyword evidence="4" id="KW-0408">Iron</keyword>
<dbReference type="GO" id="GO:0005829">
    <property type="term" value="C:cytosol"/>
    <property type="evidence" value="ECO:0007669"/>
    <property type="project" value="TreeGrafter"/>
</dbReference>
<dbReference type="InterPro" id="IPR036724">
    <property type="entry name" value="Cobalamin-bd_sf"/>
</dbReference>
<dbReference type="SFLD" id="SFLDG01123">
    <property type="entry name" value="methyltransferase_(Class_B)"/>
    <property type="match status" value="1"/>
</dbReference>
<evidence type="ECO:0000256" key="5">
    <source>
        <dbReference type="ARBA" id="ARBA00023014"/>
    </source>
</evidence>
<dbReference type="InterPro" id="IPR020612">
    <property type="entry name" value="Methylthiotransferase_CS"/>
</dbReference>
<organism evidence="8 9">
    <name type="scientific">candidate division KSB3 bacterium</name>
    <dbReference type="NCBI Taxonomy" id="2044937"/>
    <lineage>
        <taxon>Bacteria</taxon>
        <taxon>candidate division KSB3</taxon>
    </lineage>
</organism>
<evidence type="ECO:0000256" key="2">
    <source>
        <dbReference type="ARBA" id="ARBA00022691"/>
    </source>
</evidence>
<feature type="non-terminal residue" evidence="8">
    <location>
        <position position="319"/>
    </location>
</feature>
<comment type="caution">
    <text evidence="8">The sequence shown here is derived from an EMBL/GenBank/DDBJ whole genome shotgun (WGS) entry which is preliminary data.</text>
</comment>
<dbReference type="PROSITE" id="PS01278">
    <property type="entry name" value="MTTASE_RADICAL"/>
    <property type="match status" value="1"/>
</dbReference>
<dbReference type="PANTHER" id="PTHR43409">
    <property type="entry name" value="ANAEROBIC MAGNESIUM-PROTOPORPHYRIN IX MONOMETHYL ESTER CYCLASE-RELATED"/>
    <property type="match status" value="1"/>
</dbReference>
<dbReference type="GO" id="GO:0051539">
    <property type="term" value="F:4 iron, 4 sulfur cluster binding"/>
    <property type="evidence" value="ECO:0007669"/>
    <property type="project" value="UniProtKB-KW"/>
</dbReference>
<dbReference type="PANTHER" id="PTHR43409:SF16">
    <property type="entry name" value="SLR0320 PROTEIN"/>
    <property type="match status" value="1"/>
</dbReference>
<reference evidence="8" key="1">
    <citation type="submission" date="2019-11" db="EMBL/GenBank/DDBJ databases">
        <title>Microbial mats filling the niche in hypersaline microbial mats.</title>
        <authorList>
            <person name="Wong H.L."/>
            <person name="Macleod F.I."/>
            <person name="White R.A. III"/>
            <person name="Burns B.P."/>
        </authorList>
    </citation>
    <scope>NUCLEOTIDE SEQUENCE</scope>
    <source>
        <strain evidence="8">Rbin_158</strain>
    </source>
</reference>
<evidence type="ECO:0000256" key="1">
    <source>
        <dbReference type="ARBA" id="ARBA00001966"/>
    </source>
</evidence>
<accession>A0A9D5JWM7</accession>
<dbReference type="GO" id="GO:0031419">
    <property type="term" value="F:cobalamin binding"/>
    <property type="evidence" value="ECO:0007669"/>
    <property type="project" value="InterPro"/>
</dbReference>
<dbReference type="GO" id="GO:0003824">
    <property type="term" value="F:catalytic activity"/>
    <property type="evidence" value="ECO:0007669"/>
    <property type="project" value="InterPro"/>
</dbReference>
<dbReference type="GO" id="GO:0046872">
    <property type="term" value="F:metal ion binding"/>
    <property type="evidence" value="ECO:0007669"/>
    <property type="project" value="UniProtKB-KW"/>
</dbReference>
<dbReference type="InterPro" id="IPR034466">
    <property type="entry name" value="Methyltransferase_Class_B"/>
</dbReference>
<feature type="domain" description="B12-binding" evidence="6">
    <location>
        <begin position="3"/>
        <end position="141"/>
    </location>
</feature>
<evidence type="ECO:0000256" key="3">
    <source>
        <dbReference type="ARBA" id="ARBA00022723"/>
    </source>
</evidence>
<dbReference type="Proteomes" id="UP000649604">
    <property type="component" value="Unassembled WGS sequence"/>
</dbReference>
<dbReference type="SFLD" id="SFLDS00029">
    <property type="entry name" value="Radical_SAM"/>
    <property type="match status" value="1"/>
</dbReference>
<keyword evidence="2" id="KW-0949">S-adenosyl-L-methionine</keyword>
<dbReference type="InterPro" id="IPR051198">
    <property type="entry name" value="BchE-like"/>
</dbReference>
<dbReference type="SUPFAM" id="SSF52242">
    <property type="entry name" value="Cobalamin (vitamin B12)-binding domain"/>
    <property type="match status" value="1"/>
</dbReference>
<dbReference type="SFLD" id="SFLDG01082">
    <property type="entry name" value="B12-binding_domain_containing"/>
    <property type="match status" value="1"/>
</dbReference>
<dbReference type="InterPro" id="IPR007197">
    <property type="entry name" value="rSAM"/>
</dbReference>
<protein>
    <submittedName>
        <fullName evidence="8">Radical SAM protein</fullName>
    </submittedName>
</protein>
<comment type="cofactor">
    <cofactor evidence="1">
        <name>[4Fe-4S] cluster</name>
        <dbReference type="ChEBI" id="CHEBI:49883"/>
    </cofactor>
</comment>
<dbReference type="Gene3D" id="3.80.30.20">
    <property type="entry name" value="tm_1862 like domain"/>
    <property type="match status" value="1"/>
</dbReference>
<dbReference type="AlphaFoldDB" id="A0A9D5JWM7"/>
<sequence length="319" mass="36274">MVTRISLIYPPTFESAWGAIRPPIGIGYLSERLQQQGIEHQVIDMSLGDSLAQVQHKIAAFAPNLIGVSMTSLFHQAVYEMLQSLKQCFPAIPLVVGGPHISTLRQQVLEECPAIDYGVTLEGDQTLIDLAQGLPTDQIKGLLYRTAGNAIAYTGDREFIMDLDHLPFPRYEHFELDRYVTREIGVITSRGCPYACTFCPVKTTIGRTTRFRSVQSVVEELEYWHQRGYRDLLILDDNFAMQQERVYAICDEIDRRDLRGFRLRCGNGIRADHVDYPLLKRMYEVGFRFLSFGVESANEHVLAAITKGERLEQIEQAVR</sequence>
<dbReference type="CDD" id="cd01335">
    <property type="entry name" value="Radical_SAM"/>
    <property type="match status" value="1"/>
</dbReference>
<keyword evidence="5" id="KW-0411">Iron-sulfur</keyword>
<dbReference type="PROSITE" id="PS51332">
    <property type="entry name" value="B12_BINDING"/>
    <property type="match status" value="1"/>
</dbReference>
<evidence type="ECO:0000259" key="7">
    <source>
        <dbReference type="PROSITE" id="PS51918"/>
    </source>
</evidence>
<evidence type="ECO:0000259" key="6">
    <source>
        <dbReference type="PROSITE" id="PS51332"/>
    </source>
</evidence>
<dbReference type="Pfam" id="PF04055">
    <property type="entry name" value="Radical_SAM"/>
    <property type="match status" value="1"/>
</dbReference>
<dbReference type="InterPro" id="IPR058240">
    <property type="entry name" value="rSAM_sf"/>
</dbReference>
<dbReference type="EMBL" id="WJJP01000394">
    <property type="protein sequence ID" value="MBD3325326.1"/>
    <property type="molecule type" value="Genomic_DNA"/>
</dbReference>
<dbReference type="InterPro" id="IPR006158">
    <property type="entry name" value="Cobalamin-bd"/>
</dbReference>
<dbReference type="InterPro" id="IPR023404">
    <property type="entry name" value="rSAM_horseshoe"/>
</dbReference>
<feature type="domain" description="Radical SAM core" evidence="7">
    <location>
        <begin position="178"/>
        <end position="319"/>
    </location>
</feature>
<evidence type="ECO:0000313" key="9">
    <source>
        <dbReference type="Proteomes" id="UP000649604"/>
    </source>
</evidence>